<dbReference type="Pfam" id="PF06210">
    <property type="entry name" value="DUF1003"/>
    <property type="match status" value="1"/>
</dbReference>
<keyword evidence="2" id="KW-0812">Transmembrane</keyword>
<evidence type="ECO:0000256" key="1">
    <source>
        <dbReference type="SAM" id="Coils"/>
    </source>
</evidence>
<dbReference type="EMBL" id="LYPC01000027">
    <property type="protein sequence ID" value="OCT11797.1"/>
    <property type="molecule type" value="Genomic_DNA"/>
</dbReference>
<dbReference type="Proteomes" id="UP000093309">
    <property type="component" value="Unassembled WGS sequence"/>
</dbReference>
<proteinExistence type="predicted"/>
<organism evidence="3 4">
    <name type="scientific">Paenibacillus pectinilyticus</name>
    <dbReference type="NCBI Taxonomy" id="512399"/>
    <lineage>
        <taxon>Bacteria</taxon>
        <taxon>Bacillati</taxon>
        <taxon>Bacillota</taxon>
        <taxon>Bacilli</taxon>
        <taxon>Bacillales</taxon>
        <taxon>Paenibacillaceae</taxon>
        <taxon>Paenibacillus</taxon>
    </lineage>
</organism>
<comment type="caution">
    <text evidence="3">The sequence shown here is derived from an EMBL/GenBank/DDBJ whole genome shotgun (WGS) entry which is preliminary data.</text>
</comment>
<dbReference type="InterPro" id="IPR010406">
    <property type="entry name" value="DUF1003"/>
</dbReference>
<name>A0A1C0ZUP8_9BACL</name>
<feature type="transmembrane region" description="Helical" evidence="2">
    <location>
        <begin position="105"/>
        <end position="124"/>
    </location>
</feature>
<keyword evidence="2" id="KW-0472">Membrane</keyword>
<dbReference type="AlphaFoldDB" id="A0A1C0ZUP8"/>
<accession>A0A1C0ZUP8</accession>
<dbReference type="OrthoDB" id="9795736at2"/>
<evidence type="ECO:0008006" key="5">
    <source>
        <dbReference type="Google" id="ProtNLM"/>
    </source>
</evidence>
<sequence length="184" mass="21629">MSKNFYFKKQEIQSDAKTIQGFDIEINRDDAKRIDRLVDNYESKILSHLDEEYLRKTTWADRIADRIASFGGSWKFIIYFALFLAIWIIWNLLPFARHFDSPPFILLNLCLSFIAAFQAPVIMMSQNRQAAREKHESIIDFAINYKSEQEIDDMQSHLHRIEDELLDLKRLILAAQSNPTKLDA</sequence>
<dbReference type="STRING" id="512399.A8709_28420"/>
<evidence type="ECO:0000313" key="4">
    <source>
        <dbReference type="Proteomes" id="UP000093309"/>
    </source>
</evidence>
<evidence type="ECO:0000313" key="3">
    <source>
        <dbReference type="EMBL" id="OCT11797.1"/>
    </source>
</evidence>
<protein>
    <recommendedName>
        <fullName evidence="5">Cyclic nucleotide-binding protein</fullName>
    </recommendedName>
</protein>
<feature type="coiled-coil region" evidence="1">
    <location>
        <begin position="151"/>
        <end position="178"/>
    </location>
</feature>
<keyword evidence="4" id="KW-1185">Reference proteome</keyword>
<dbReference type="PANTHER" id="PTHR41386:SF1">
    <property type="entry name" value="MEMBRANE PROTEIN"/>
    <property type="match status" value="1"/>
</dbReference>
<feature type="transmembrane region" description="Helical" evidence="2">
    <location>
        <begin position="76"/>
        <end position="93"/>
    </location>
</feature>
<evidence type="ECO:0000256" key="2">
    <source>
        <dbReference type="SAM" id="Phobius"/>
    </source>
</evidence>
<keyword evidence="2" id="KW-1133">Transmembrane helix</keyword>
<keyword evidence="1" id="KW-0175">Coiled coil</keyword>
<reference evidence="4" key="1">
    <citation type="submission" date="2016-05" db="EMBL/GenBank/DDBJ databases">
        <title>Paenibacillus oryzae. sp. nov., isolated from the rice root.</title>
        <authorList>
            <person name="Zhang J."/>
            <person name="Zhang X."/>
        </authorList>
    </citation>
    <scope>NUCLEOTIDE SEQUENCE [LARGE SCALE GENOMIC DNA]</scope>
    <source>
        <strain evidence="4">KCTC13222</strain>
    </source>
</reference>
<dbReference type="PANTHER" id="PTHR41386">
    <property type="entry name" value="INTEGRAL MEMBRANE PROTEIN-RELATED"/>
    <property type="match status" value="1"/>
</dbReference>
<dbReference type="RefSeq" id="WP_065855492.1">
    <property type="nucleotide sequence ID" value="NZ_LYPC01000027.1"/>
</dbReference>
<gene>
    <name evidence="3" type="ORF">A8709_28420</name>
</gene>